<feature type="domain" description="Heterokaryon incompatibility" evidence="1">
    <location>
        <begin position="74"/>
        <end position="161"/>
    </location>
</feature>
<accession>A0ABR1VGV5</accession>
<dbReference type="InterPro" id="IPR010730">
    <property type="entry name" value="HET"/>
</dbReference>
<comment type="caution">
    <text evidence="2">The sequence shown here is derived from an EMBL/GenBank/DDBJ whole genome shotgun (WGS) entry which is preliminary data.</text>
</comment>
<protein>
    <recommendedName>
        <fullName evidence="1">Heterokaryon incompatibility domain-containing protein</fullName>
    </recommendedName>
</protein>
<dbReference type="PANTHER" id="PTHR24148">
    <property type="entry name" value="ANKYRIN REPEAT DOMAIN-CONTAINING PROTEIN 39 HOMOLOG-RELATED"/>
    <property type="match status" value="1"/>
</dbReference>
<evidence type="ECO:0000313" key="2">
    <source>
        <dbReference type="EMBL" id="KAK8070442.1"/>
    </source>
</evidence>
<name>A0ABR1VGV5_9PEZI</name>
<dbReference type="InterPro" id="IPR052895">
    <property type="entry name" value="HetReg/Transcr_Mod"/>
</dbReference>
<reference evidence="2 3" key="1">
    <citation type="submission" date="2023-01" db="EMBL/GenBank/DDBJ databases">
        <title>Analysis of 21 Apiospora genomes using comparative genomics revels a genus with tremendous synthesis potential of carbohydrate active enzymes and secondary metabolites.</title>
        <authorList>
            <person name="Sorensen T."/>
        </authorList>
    </citation>
    <scope>NUCLEOTIDE SEQUENCE [LARGE SCALE GENOMIC DNA]</scope>
    <source>
        <strain evidence="2 3">CBS 114990</strain>
    </source>
</reference>
<evidence type="ECO:0000313" key="3">
    <source>
        <dbReference type="Proteomes" id="UP001433268"/>
    </source>
</evidence>
<keyword evidence="3" id="KW-1185">Reference proteome</keyword>
<dbReference type="PANTHER" id="PTHR24148:SF64">
    <property type="entry name" value="HETEROKARYON INCOMPATIBILITY DOMAIN-CONTAINING PROTEIN"/>
    <property type="match status" value="1"/>
</dbReference>
<dbReference type="GeneID" id="92048020"/>
<organism evidence="2 3">
    <name type="scientific">Apiospora hydei</name>
    <dbReference type="NCBI Taxonomy" id="1337664"/>
    <lineage>
        <taxon>Eukaryota</taxon>
        <taxon>Fungi</taxon>
        <taxon>Dikarya</taxon>
        <taxon>Ascomycota</taxon>
        <taxon>Pezizomycotina</taxon>
        <taxon>Sordariomycetes</taxon>
        <taxon>Xylariomycetidae</taxon>
        <taxon>Amphisphaeriales</taxon>
        <taxon>Apiosporaceae</taxon>
        <taxon>Apiospora</taxon>
    </lineage>
</organism>
<sequence>MSVTRPTTSAPGHGLYRVLTDHAPTITTTAAATAKSPPAHDWVTRFFILFPGRFNEPVRCQLLESTIGDIQSRYEALSYTWGDANDKVQINVSDRPFPVTKNLEVALRHLRLETENRVLWVDALCINQSDVSEVSTHVQRMWAIYANASRVLVFLGPQGGEVMKHSAFSLNCRGCVSVLITI</sequence>
<proteinExistence type="predicted"/>
<dbReference type="Pfam" id="PF06985">
    <property type="entry name" value="HET"/>
    <property type="match status" value="1"/>
</dbReference>
<dbReference type="EMBL" id="JAQQWN010000008">
    <property type="protein sequence ID" value="KAK8070442.1"/>
    <property type="molecule type" value="Genomic_DNA"/>
</dbReference>
<evidence type="ECO:0000259" key="1">
    <source>
        <dbReference type="Pfam" id="PF06985"/>
    </source>
</evidence>
<dbReference type="Proteomes" id="UP001433268">
    <property type="component" value="Unassembled WGS sequence"/>
</dbReference>
<gene>
    <name evidence="2" type="ORF">PG997_010645</name>
</gene>
<dbReference type="RefSeq" id="XP_066664250.1">
    <property type="nucleotide sequence ID" value="XM_066814960.1"/>
</dbReference>